<dbReference type="Gene3D" id="3.90.70.10">
    <property type="entry name" value="Cysteine proteinases"/>
    <property type="match status" value="1"/>
</dbReference>
<dbReference type="OrthoDB" id="190265at2759"/>
<dbReference type="Pfam" id="PF00112">
    <property type="entry name" value="Peptidase_C1"/>
    <property type="match status" value="1"/>
</dbReference>
<dbReference type="PANTHER" id="PTHR12411">
    <property type="entry name" value="CYSTEINE PROTEASE FAMILY C1-RELATED"/>
    <property type="match status" value="1"/>
</dbReference>
<dbReference type="VEuPathDB" id="TrichDB:TVAGG3_0755160"/>
<comment type="similarity">
    <text evidence="1">Belongs to the peptidase C1 family.</text>
</comment>
<keyword evidence="6" id="KW-1185">Reference proteome</keyword>
<evidence type="ECO:0000313" key="6">
    <source>
        <dbReference type="Proteomes" id="UP000001542"/>
    </source>
</evidence>
<evidence type="ECO:0000313" key="5">
    <source>
        <dbReference type="EMBL" id="EAY06020.1"/>
    </source>
</evidence>
<feature type="domain" description="Cathepsin propeptide inhibitor" evidence="4">
    <location>
        <begin position="1"/>
        <end position="52"/>
    </location>
</feature>
<dbReference type="KEGG" id="tva:4763894"/>
<dbReference type="MEROPS" id="C01.082"/>
<dbReference type="STRING" id="5722.A2EMU7"/>
<dbReference type="PRINTS" id="PR00705">
    <property type="entry name" value="PAPAIN"/>
</dbReference>
<dbReference type="SUPFAM" id="SSF54001">
    <property type="entry name" value="Cysteine proteinases"/>
    <property type="match status" value="1"/>
</dbReference>
<evidence type="ECO:0000256" key="2">
    <source>
        <dbReference type="ARBA" id="ARBA00023157"/>
    </source>
</evidence>
<accession>A2EMU7</accession>
<feature type="domain" description="Peptidase C1A papain C-terminal" evidence="3">
    <location>
        <begin position="78"/>
        <end position="293"/>
    </location>
</feature>
<evidence type="ECO:0000256" key="1">
    <source>
        <dbReference type="ARBA" id="ARBA00008455"/>
    </source>
</evidence>
<dbReference type="SMART" id="SM00645">
    <property type="entry name" value="Pept_C1"/>
    <property type="match status" value="1"/>
</dbReference>
<keyword evidence="2" id="KW-1015">Disulfide bond</keyword>
<dbReference type="VEuPathDB" id="TrichDB:TVAG_053440"/>
<dbReference type="InterPro" id="IPR000668">
    <property type="entry name" value="Peptidase_C1A_C"/>
</dbReference>
<dbReference type="InterPro" id="IPR038765">
    <property type="entry name" value="Papain-like_cys_pep_sf"/>
</dbReference>
<dbReference type="InParanoid" id="A2EMU7"/>
<dbReference type="SMART" id="SM00848">
    <property type="entry name" value="Inhibitor_I29"/>
    <property type="match status" value="1"/>
</dbReference>
<evidence type="ECO:0000259" key="3">
    <source>
        <dbReference type="SMART" id="SM00645"/>
    </source>
</evidence>
<evidence type="ECO:0000259" key="4">
    <source>
        <dbReference type="SMART" id="SM00848"/>
    </source>
</evidence>
<dbReference type="Pfam" id="PF08246">
    <property type="entry name" value="Inhibitor_I29"/>
    <property type="match status" value="1"/>
</dbReference>
<dbReference type="FunFam" id="3.90.70.10:FF:000039">
    <property type="entry name" value="Cysteine proteinase 2, putative"/>
    <property type="match status" value="1"/>
</dbReference>
<dbReference type="InterPro" id="IPR039417">
    <property type="entry name" value="Peptidase_C1A_papain-like"/>
</dbReference>
<dbReference type="eggNOG" id="KOG1543">
    <property type="taxonomic scope" value="Eukaryota"/>
</dbReference>
<dbReference type="AlphaFoldDB" id="A2EMU7"/>
<organism evidence="5 6">
    <name type="scientific">Trichomonas vaginalis (strain ATCC PRA-98 / G3)</name>
    <dbReference type="NCBI Taxonomy" id="412133"/>
    <lineage>
        <taxon>Eukaryota</taxon>
        <taxon>Metamonada</taxon>
        <taxon>Parabasalia</taxon>
        <taxon>Trichomonadida</taxon>
        <taxon>Trichomonadidae</taxon>
        <taxon>Trichomonas</taxon>
    </lineage>
</organism>
<dbReference type="RefSeq" id="XP_001318243.1">
    <property type="nucleotide sequence ID" value="XM_001318208.1"/>
</dbReference>
<dbReference type="OMA" id="CFAASND"/>
<gene>
    <name evidence="5" type="ORF">TVAG_053440</name>
</gene>
<name>A2EMU7_TRIV3</name>
<dbReference type="GO" id="GO:0051603">
    <property type="term" value="P:proteolysis involved in protein catabolic process"/>
    <property type="evidence" value="ECO:0000318"/>
    <property type="project" value="GO_Central"/>
</dbReference>
<dbReference type="PROSITE" id="PS00139">
    <property type="entry name" value="THIOL_PROTEASE_CYS"/>
    <property type="match status" value="1"/>
</dbReference>
<dbReference type="CDD" id="cd02248">
    <property type="entry name" value="Peptidase_C1A"/>
    <property type="match status" value="1"/>
</dbReference>
<dbReference type="GO" id="GO:0005615">
    <property type="term" value="C:extracellular space"/>
    <property type="evidence" value="ECO:0000318"/>
    <property type="project" value="GO_Central"/>
</dbReference>
<sequence length="294" mass="32933">MRETNNMFTGDEYHFRFGIWMSNKRRIQEHNRANLGFTLALNKFAHMTKSEYESLLGTTMPNSFGKNGKKAEKINSDISEHVDWREKNVVNPIQNQGACGSCWAFSAIQAQESAYAIKTQVLQKLSEQFCVDCVDASHGCNGGWMDYVYDWVTYNTHGKYMLLSDYPYKGVQGSCIYDKTKLTSHLEGYYNVPRQNETALAEYIANYGPAAIAVNASPYTFTYYSGGVYTDSACIATMLNHGVGCVGFGKEGDKKYWIVRNSSGPEWGEKGYIRIGRDMGNLCGVSSAAFVPYA</sequence>
<dbReference type="InterPro" id="IPR013201">
    <property type="entry name" value="Prot_inhib_I29"/>
</dbReference>
<reference evidence="5" key="1">
    <citation type="submission" date="2006-10" db="EMBL/GenBank/DDBJ databases">
        <authorList>
            <person name="Amadeo P."/>
            <person name="Zhao Q."/>
            <person name="Wortman J."/>
            <person name="Fraser-Liggett C."/>
            <person name="Carlton J."/>
        </authorList>
    </citation>
    <scope>NUCLEOTIDE SEQUENCE</scope>
    <source>
        <strain evidence="5">G3</strain>
    </source>
</reference>
<dbReference type="InterPro" id="IPR013128">
    <property type="entry name" value="Peptidase_C1A"/>
</dbReference>
<proteinExistence type="inferred from homology"/>
<dbReference type="InterPro" id="IPR000169">
    <property type="entry name" value="Pept_cys_AS"/>
</dbReference>
<reference evidence="5" key="2">
    <citation type="journal article" date="2007" name="Science">
        <title>Draft genome sequence of the sexually transmitted pathogen Trichomonas vaginalis.</title>
        <authorList>
            <person name="Carlton J.M."/>
            <person name="Hirt R.P."/>
            <person name="Silva J.C."/>
            <person name="Delcher A.L."/>
            <person name="Schatz M."/>
            <person name="Zhao Q."/>
            <person name="Wortman J.R."/>
            <person name="Bidwell S.L."/>
            <person name="Alsmark U.C.M."/>
            <person name="Besteiro S."/>
            <person name="Sicheritz-Ponten T."/>
            <person name="Noel C.J."/>
            <person name="Dacks J.B."/>
            <person name="Foster P.G."/>
            <person name="Simillion C."/>
            <person name="Van de Peer Y."/>
            <person name="Miranda-Saavedra D."/>
            <person name="Barton G.J."/>
            <person name="Westrop G.D."/>
            <person name="Mueller S."/>
            <person name="Dessi D."/>
            <person name="Fiori P.L."/>
            <person name="Ren Q."/>
            <person name="Paulsen I."/>
            <person name="Zhang H."/>
            <person name="Bastida-Corcuera F.D."/>
            <person name="Simoes-Barbosa A."/>
            <person name="Brown M.T."/>
            <person name="Hayes R.D."/>
            <person name="Mukherjee M."/>
            <person name="Okumura C.Y."/>
            <person name="Schneider R."/>
            <person name="Smith A.J."/>
            <person name="Vanacova S."/>
            <person name="Villalvazo M."/>
            <person name="Haas B.J."/>
            <person name="Pertea M."/>
            <person name="Feldblyum T.V."/>
            <person name="Utterback T.R."/>
            <person name="Shu C.L."/>
            <person name="Osoegawa K."/>
            <person name="de Jong P.J."/>
            <person name="Hrdy I."/>
            <person name="Horvathova L."/>
            <person name="Zubacova Z."/>
            <person name="Dolezal P."/>
            <person name="Malik S.B."/>
            <person name="Logsdon J.M. Jr."/>
            <person name="Henze K."/>
            <person name="Gupta A."/>
            <person name="Wang C.C."/>
            <person name="Dunne R.L."/>
            <person name="Upcroft J.A."/>
            <person name="Upcroft P."/>
            <person name="White O."/>
            <person name="Salzberg S.L."/>
            <person name="Tang P."/>
            <person name="Chiu C.-H."/>
            <person name="Lee Y.-S."/>
            <person name="Embley T.M."/>
            <person name="Coombs G.H."/>
            <person name="Mottram J.C."/>
            <person name="Tachezy J."/>
            <person name="Fraser-Liggett C.M."/>
            <person name="Johnson P.J."/>
        </authorList>
    </citation>
    <scope>NUCLEOTIDE SEQUENCE [LARGE SCALE GENOMIC DNA]</scope>
    <source>
        <strain evidence="5">G3</strain>
    </source>
</reference>
<dbReference type="SMR" id="A2EMU7"/>
<dbReference type="EMBL" id="DS113434">
    <property type="protein sequence ID" value="EAY06020.1"/>
    <property type="molecule type" value="Genomic_DNA"/>
</dbReference>
<dbReference type="Proteomes" id="UP000001542">
    <property type="component" value="Unassembled WGS sequence"/>
</dbReference>
<dbReference type="GO" id="GO:0004197">
    <property type="term" value="F:cysteine-type endopeptidase activity"/>
    <property type="evidence" value="ECO:0000318"/>
    <property type="project" value="GO_Central"/>
</dbReference>
<protein>
    <submittedName>
        <fullName evidence="5">Clan CA, family C1, cathepsin L-like cysteine peptidase</fullName>
    </submittedName>
</protein>
<dbReference type="GO" id="GO:0005764">
    <property type="term" value="C:lysosome"/>
    <property type="evidence" value="ECO:0000318"/>
    <property type="project" value="GO_Central"/>
</dbReference>